<evidence type="ECO:0000256" key="1">
    <source>
        <dbReference type="SAM" id="Phobius"/>
    </source>
</evidence>
<name>A0A846HMY4_9CYAN</name>
<gene>
    <name evidence="2" type="ORF">PI95_033720</name>
</gene>
<proteinExistence type="predicted"/>
<protein>
    <submittedName>
        <fullName evidence="2">Uncharacterized protein</fullName>
    </submittedName>
</protein>
<evidence type="ECO:0000313" key="2">
    <source>
        <dbReference type="EMBL" id="NEU77310.1"/>
    </source>
</evidence>
<dbReference type="Proteomes" id="UP000031549">
    <property type="component" value="Unassembled WGS sequence"/>
</dbReference>
<organism evidence="2 3">
    <name type="scientific">Hassallia byssoidea VB512170</name>
    <dbReference type="NCBI Taxonomy" id="1304833"/>
    <lineage>
        <taxon>Bacteria</taxon>
        <taxon>Bacillati</taxon>
        <taxon>Cyanobacteriota</taxon>
        <taxon>Cyanophyceae</taxon>
        <taxon>Nostocales</taxon>
        <taxon>Tolypothrichaceae</taxon>
        <taxon>Hassallia</taxon>
    </lineage>
</organism>
<accession>A0A846HMY4</accession>
<feature type="transmembrane region" description="Helical" evidence="1">
    <location>
        <begin position="283"/>
        <end position="300"/>
    </location>
</feature>
<keyword evidence="1" id="KW-0812">Transmembrane</keyword>
<keyword evidence="1" id="KW-0472">Membrane</keyword>
<keyword evidence="1" id="KW-1133">Transmembrane helix</keyword>
<comment type="caution">
    <text evidence="2">The sequence shown here is derived from an EMBL/GenBank/DDBJ whole genome shotgun (WGS) entry which is preliminary data.</text>
</comment>
<keyword evidence="3" id="KW-1185">Reference proteome</keyword>
<reference evidence="2 3" key="1">
    <citation type="journal article" date="2015" name="Genome Announc.">
        <title>Draft Genome Sequence of Cyanobacterium Hassallia byssoidea Strain VB512170, Isolated from Monuments in India.</title>
        <authorList>
            <person name="Singh D."/>
            <person name="Chandrababunaidu M.M."/>
            <person name="Panda A."/>
            <person name="Sen D."/>
            <person name="Bhattacharyya S."/>
            <person name="Adhikary S.P."/>
            <person name="Tripathy S."/>
        </authorList>
    </citation>
    <scope>NUCLEOTIDE SEQUENCE [LARGE SCALE GENOMIC DNA]</scope>
    <source>
        <strain evidence="2 3">VB512170</strain>
    </source>
</reference>
<sequence>MLYFEEDTDETVVLDRATMSMIDSYFRNSLFLKKWRGHKDDNGDAAYFKLKLLKSRDPVAFEDCLGANLSKFASEIQFGYYHHRAIFKTKFVKSATLSVIRDYRGEIHKIIREKFFEEFTNYQISIPNKTSNLLLRYIYSYTLIVVPNGQKEMKREVIELDKNGYDSVFSSRSTAFGFALTESDNLELIRPKTHYVRISVPSIIIYLSGYKMDQNLLFKIIDGIYYGGIYQKIKKDHEIEKITNKFTPVNQWTHDLMIETYKVLKDTVSIQELNYISVNVDRISLLISAFAIIISLIALFK</sequence>
<dbReference type="RefSeq" id="WP_163519439.1">
    <property type="nucleotide sequence ID" value="NZ_JTCM02000176.1"/>
</dbReference>
<evidence type="ECO:0000313" key="3">
    <source>
        <dbReference type="Proteomes" id="UP000031549"/>
    </source>
</evidence>
<dbReference type="AlphaFoldDB" id="A0A846HMY4"/>
<dbReference type="EMBL" id="JTCM02000176">
    <property type="protein sequence ID" value="NEU77310.1"/>
    <property type="molecule type" value="Genomic_DNA"/>
</dbReference>